<reference evidence="3" key="1">
    <citation type="submission" date="2022-01" db="EMBL/GenBank/DDBJ databases">
        <title>Genome sequencing of Zunongwangia sp. M21534 genome.</title>
        <authorList>
            <person name="Chen Y."/>
            <person name="Dong C."/>
            <person name="Shao Z."/>
        </authorList>
    </citation>
    <scope>NUCLEOTIDE SEQUENCE</scope>
    <source>
        <strain evidence="3">MCCC M21534</strain>
    </source>
</reference>
<dbReference type="PANTHER" id="PTHR46558:SF11">
    <property type="entry name" value="HTH-TYPE TRANSCRIPTIONAL REGULATOR XRE"/>
    <property type="match status" value="1"/>
</dbReference>
<dbReference type="NCBIfam" id="NF041951">
    <property type="entry name" value="phage_RstR"/>
    <property type="match status" value="1"/>
</dbReference>
<dbReference type="Pfam" id="PF01381">
    <property type="entry name" value="HTH_3"/>
    <property type="match status" value="1"/>
</dbReference>
<feature type="domain" description="HTH cro/C1-type" evidence="2">
    <location>
        <begin position="7"/>
        <end position="61"/>
    </location>
</feature>
<dbReference type="SMART" id="SM00530">
    <property type="entry name" value="HTH_XRE"/>
    <property type="match status" value="1"/>
</dbReference>
<dbReference type="InterPro" id="IPR010982">
    <property type="entry name" value="Lambda_DNA-bd_dom_sf"/>
</dbReference>
<dbReference type="GO" id="GO:0003677">
    <property type="term" value="F:DNA binding"/>
    <property type="evidence" value="ECO:0007669"/>
    <property type="project" value="UniProtKB-KW"/>
</dbReference>
<dbReference type="AlphaFoldDB" id="A0A9X2A4J5"/>
<dbReference type="SUPFAM" id="SSF47413">
    <property type="entry name" value="lambda repressor-like DNA-binding domains"/>
    <property type="match status" value="1"/>
</dbReference>
<proteinExistence type="predicted"/>
<evidence type="ECO:0000313" key="3">
    <source>
        <dbReference type="EMBL" id="MCL6220279.1"/>
    </source>
</evidence>
<dbReference type="Gene3D" id="1.10.260.40">
    <property type="entry name" value="lambda repressor-like DNA-binding domains"/>
    <property type="match status" value="1"/>
</dbReference>
<name>A0A9X2A4J5_9FLAO</name>
<accession>A0A9X2A4J5</accession>
<evidence type="ECO:0000259" key="2">
    <source>
        <dbReference type="PROSITE" id="PS50943"/>
    </source>
</evidence>
<gene>
    <name evidence="3" type="ORF">L1967_18465</name>
</gene>
<organism evidence="3 4">
    <name type="scientific">Zunongwangia pacifica</name>
    <dbReference type="NCBI Taxonomy" id="2911062"/>
    <lineage>
        <taxon>Bacteria</taxon>
        <taxon>Pseudomonadati</taxon>
        <taxon>Bacteroidota</taxon>
        <taxon>Flavobacteriia</taxon>
        <taxon>Flavobacteriales</taxon>
        <taxon>Flavobacteriaceae</taxon>
        <taxon>Zunongwangia</taxon>
    </lineage>
</organism>
<protein>
    <submittedName>
        <fullName evidence="3">Helix-turn-helix transcriptional regulator</fullName>
    </submittedName>
</protein>
<dbReference type="RefSeq" id="WP_249602980.1">
    <property type="nucleotide sequence ID" value="NZ_JAKHSK010000036.1"/>
</dbReference>
<dbReference type="InterPro" id="IPR049639">
    <property type="entry name" value="RstR"/>
</dbReference>
<dbReference type="Proteomes" id="UP001139521">
    <property type="component" value="Unassembled WGS sequence"/>
</dbReference>
<sequence length="123" mass="14037">MDIGIVITRLRKDKVLSREELGSIVGTCGAVIGRYERNEITPSVEIANKIAQALDVSLDYLVGNNSFIPTDKQILDRVEAISNMPEDEQTRIFNVIDTLLRDYKAKKAMHKKPLRRVVYKYRS</sequence>
<dbReference type="CDD" id="cd00093">
    <property type="entry name" value="HTH_XRE"/>
    <property type="match status" value="1"/>
</dbReference>
<dbReference type="EMBL" id="JAKHSK010000036">
    <property type="protein sequence ID" value="MCL6220279.1"/>
    <property type="molecule type" value="Genomic_DNA"/>
</dbReference>
<evidence type="ECO:0000313" key="4">
    <source>
        <dbReference type="Proteomes" id="UP001139521"/>
    </source>
</evidence>
<evidence type="ECO:0000256" key="1">
    <source>
        <dbReference type="ARBA" id="ARBA00023125"/>
    </source>
</evidence>
<keyword evidence="1" id="KW-0238">DNA-binding</keyword>
<keyword evidence="4" id="KW-1185">Reference proteome</keyword>
<comment type="caution">
    <text evidence="3">The sequence shown here is derived from an EMBL/GenBank/DDBJ whole genome shotgun (WGS) entry which is preliminary data.</text>
</comment>
<dbReference type="InterPro" id="IPR001387">
    <property type="entry name" value="Cro/C1-type_HTH"/>
</dbReference>
<dbReference type="PROSITE" id="PS50943">
    <property type="entry name" value="HTH_CROC1"/>
    <property type="match status" value="1"/>
</dbReference>
<dbReference type="PANTHER" id="PTHR46558">
    <property type="entry name" value="TRACRIPTIONAL REGULATORY PROTEIN-RELATED-RELATED"/>
    <property type="match status" value="1"/>
</dbReference>